<dbReference type="InterPro" id="IPR008962">
    <property type="entry name" value="PapD-like_sf"/>
</dbReference>
<dbReference type="Proteomes" id="UP000835052">
    <property type="component" value="Unassembled WGS sequence"/>
</dbReference>
<keyword evidence="3" id="KW-1185">Reference proteome</keyword>
<feature type="compositionally biased region" description="Polar residues" evidence="1">
    <location>
        <begin position="280"/>
        <end position="296"/>
    </location>
</feature>
<dbReference type="AlphaFoldDB" id="A0A8S1HEJ2"/>
<protein>
    <recommendedName>
        <fullName evidence="4">Major sperm protein</fullName>
    </recommendedName>
</protein>
<comment type="caution">
    <text evidence="2">The sequence shown here is derived from an EMBL/GenBank/DDBJ whole genome shotgun (WGS) entry which is preliminary data.</text>
</comment>
<dbReference type="OrthoDB" id="5866470at2759"/>
<dbReference type="InterPro" id="IPR051774">
    <property type="entry name" value="Sperm-specific_class_P"/>
</dbReference>
<feature type="compositionally biased region" description="Polar residues" evidence="1">
    <location>
        <begin position="306"/>
        <end position="333"/>
    </location>
</feature>
<evidence type="ECO:0008006" key="4">
    <source>
        <dbReference type="Google" id="ProtNLM"/>
    </source>
</evidence>
<gene>
    <name evidence="2" type="ORF">CAUJ_LOCUS11065</name>
</gene>
<feature type="region of interest" description="Disordered" evidence="1">
    <location>
        <begin position="214"/>
        <end position="333"/>
    </location>
</feature>
<organism evidence="2 3">
    <name type="scientific">Caenorhabditis auriculariae</name>
    <dbReference type="NCBI Taxonomy" id="2777116"/>
    <lineage>
        <taxon>Eukaryota</taxon>
        <taxon>Metazoa</taxon>
        <taxon>Ecdysozoa</taxon>
        <taxon>Nematoda</taxon>
        <taxon>Chromadorea</taxon>
        <taxon>Rhabditida</taxon>
        <taxon>Rhabditina</taxon>
        <taxon>Rhabditomorpha</taxon>
        <taxon>Rhabditoidea</taxon>
        <taxon>Rhabditidae</taxon>
        <taxon>Peloderinae</taxon>
        <taxon>Caenorhabditis</taxon>
    </lineage>
</organism>
<evidence type="ECO:0000313" key="2">
    <source>
        <dbReference type="EMBL" id="CAD6195146.1"/>
    </source>
</evidence>
<dbReference type="EMBL" id="CAJGYM010000051">
    <property type="protein sequence ID" value="CAD6195146.1"/>
    <property type="molecule type" value="Genomic_DNA"/>
</dbReference>
<dbReference type="Gene3D" id="2.60.40.10">
    <property type="entry name" value="Immunoglobulins"/>
    <property type="match status" value="1"/>
</dbReference>
<accession>A0A8S1HEJ2</accession>
<dbReference type="PANTHER" id="PTHR22947:SF18">
    <property type="entry name" value="MAJOR SPERM PROTEIN"/>
    <property type="match status" value="1"/>
</dbReference>
<feature type="compositionally biased region" description="Basic and acidic residues" evidence="1">
    <location>
        <begin position="214"/>
        <end position="228"/>
    </location>
</feature>
<dbReference type="InterPro" id="IPR013783">
    <property type="entry name" value="Ig-like_fold"/>
</dbReference>
<evidence type="ECO:0000256" key="1">
    <source>
        <dbReference type="SAM" id="MobiDB-lite"/>
    </source>
</evidence>
<feature type="compositionally biased region" description="Basic and acidic residues" evidence="1">
    <location>
        <begin position="239"/>
        <end position="264"/>
    </location>
</feature>
<name>A0A8S1HEJ2_9PELO</name>
<proteinExistence type="predicted"/>
<dbReference type="SUPFAM" id="SSF49354">
    <property type="entry name" value="PapD-like"/>
    <property type="match status" value="1"/>
</dbReference>
<dbReference type="PANTHER" id="PTHR22947">
    <property type="entry name" value="MAJOR SPERM PROTEIN"/>
    <property type="match status" value="1"/>
</dbReference>
<sequence length="333" mass="37902">MERLKSHEKSVSYVSNDAFVWTTQNPDLELVEPPILASINSNYLCFGRNVNRPPERRQVIVCNHGDFPLAYKIMTTDNYSYFVDQVFGVIPASRLQGHPFVRCQPMVTIHVNCRPLSCYPDEQQGKHYNTPRKDKLFILLAPYMNSSFTPEAIFHNERCYEKLRVLLNFTGRPPDPDNRSKSFLIRSVRGWATWEVQERGDRCDGMHKLKGILEKQQRKLKDSRDKTPKNSPRKTPTKVRGEKSRSKAERASKKDQKPSNKQESQKNAGQGASKKDQKPSNKQGSQKNAGQGSDPKTVSARPPTPEFTQTMNSLVEAKTQSDSQSQSPFNANS</sequence>
<evidence type="ECO:0000313" key="3">
    <source>
        <dbReference type="Proteomes" id="UP000835052"/>
    </source>
</evidence>
<reference evidence="2" key="1">
    <citation type="submission" date="2020-10" db="EMBL/GenBank/DDBJ databases">
        <authorList>
            <person name="Kikuchi T."/>
        </authorList>
    </citation>
    <scope>NUCLEOTIDE SEQUENCE</scope>
    <source>
        <strain evidence="2">NKZ352</strain>
    </source>
</reference>